<dbReference type="RefSeq" id="WP_092077583.1">
    <property type="nucleotide sequence ID" value="NZ_FMZW01000001.1"/>
</dbReference>
<proteinExistence type="predicted"/>
<protein>
    <submittedName>
        <fullName evidence="1">Uncharacterized protein</fullName>
    </submittedName>
</protein>
<organism evidence="1 2">
    <name type="scientific">Bradyrhizobium brasilense</name>
    <dbReference type="NCBI Taxonomy" id="1419277"/>
    <lineage>
        <taxon>Bacteria</taxon>
        <taxon>Pseudomonadati</taxon>
        <taxon>Pseudomonadota</taxon>
        <taxon>Alphaproteobacteria</taxon>
        <taxon>Hyphomicrobiales</taxon>
        <taxon>Nitrobacteraceae</taxon>
        <taxon>Bradyrhizobium</taxon>
    </lineage>
</organism>
<gene>
    <name evidence="1" type="ORF">SAMN05216337_1001158</name>
</gene>
<name>A0A1G6IJQ3_9BRAD</name>
<evidence type="ECO:0000313" key="1">
    <source>
        <dbReference type="EMBL" id="SDC06225.1"/>
    </source>
</evidence>
<accession>A0A1G6IJQ3</accession>
<dbReference type="AlphaFoldDB" id="A0A1G6IJQ3"/>
<dbReference type="EMBL" id="FMZW01000001">
    <property type="protein sequence ID" value="SDC06225.1"/>
    <property type="molecule type" value="Genomic_DNA"/>
</dbReference>
<dbReference type="Proteomes" id="UP000199245">
    <property type="component" value="Unassembled WGS sequence"/>
</dbReference>
<reference evidence="1 2" key="1">
    <citation type="submission" date="2016-10" db="EMBL/GenBank/DDBJ databases">
        <authorList>
            <person name="de Groot N.N."/>
        </authorList>
    </citation>
    <scope>NUCLEOTIDE SEQUENCE [LARGE SCALE GENOMIC DNA]</scope>
    <source>
        <strain evidence="1 2">R5</strain>
    </source>
</reference>
<sequence length="319" mass="32408">MSDNVTTPLASGTKFKTHDFGANGHGRADVLFDTNEEEILGKRTDAKSSSTDTTSVGLVALFKQISFSIQAVATFLAAAATSIGKAEDSASANADVGVPAMAIQKSSPADTAGTDGDYAMLQMSGGRLWTSAVVPAGATSIAKAEDVASADADVGVPAMAIQKASPADTAGTDGDYAMLQMSSGRLWVDASGKTLTVGAHTTYAMQETSAISNAGASLTPKFAKISASASGANTVIASVSGKKIRVLEWNVLPHDAVNIKWQSHTAGDITGLLELAAKGNGIARPFNPVGYFETTAGEALDLNLSSAVAVGGSLVYVEV</sequence>
<evidence type="ECO:0000313" key="2">
    <source>
        <dbReference type="Proteomes" id="UP000199245"/>
    </source>
</evidence>